<feature type="region of interest" description="Disordered" evidence="15">
    <location>
        <begin position="45"/>
        <end position="111"/>
    </location>
</feature>
<evidence type="ECO:0000256" key="11">
    <source>
        <dbReference type="ARBA" id="ARBA00023136"/>
    </source>
</evidence>
<dbReference type="RefSeq" id="WP_393010154.1">
    <property type="nucleotide sequence ID" value="NZ_JAZAQF010000007.1"/>
</dbReference>
<evidence type="ECO:0000256" key="3">
    <source>
        <dbReference type="ARBA" id="ARBA00022448"/>
    </source>
</evidence>
<evidence type="ECO:0000256" key="5">
    <source>
        <dbReference type="ARBA" id="ARBA00022597"/>
    </source>
</evidence>
<dbReference type="InterPro" id="IPR054765">
    <property type="entry name" value="SLBB_dom"/>
</dbReference>
<evidence type="ECO:0000256" key="6">
    <source>
        <dbReference type="ARBA" id="ARBA00022692"/>
    </source>
</evidence>
<dbReference type="Proteomes" id="UP001604335">
    <property type="component" value="Unassembled WGS sequence"/>
</dbReference>
<dbReference type="EMBL" id="JAZAQF010000007">
    <property type="protein sequence ID" value="MFG3816335.1"/>
    <property type="molecule type" value="Genomic_DNA"/>
</dbReference>
<keyword evidence="9" id="KW-0406">Ion transport</keyword>
<feature type="compositionally biased region" description="Polar residues" evidence="15">
    <location>
        <begin position="61"/>
        <end position="85"/>
    </location>
</feature>
<keyword evidence="10" id="KW-0626">Porin</keyword>
<keyword evidence="11" id="KW-0472">Membrane</keyword>
<dbReference type="Pfam" id="PF02563">
    <property type="entry name" value="Poly_export"/>
    <property type="match status" value="1"/>
</dbReference>
<keyword evidence="5" id="KW-0762">Sugar transport</keyword>
<evidence type="ECO:0000256" key="7">
    <source>
        <dbReference type="ARBA" id="ARBA00022729"/>
    </source>
</evidence>
<feature type="domain" description="SLBB" evidence="18">
    <location>
        <begin position="193"/>
        <end position="285"/>
    </location>
</feature>
<keyword evidence="13" id="KW-0998">Cell outer membrane</keyword>
<dbReference type="PANTHER" id="PTHR33619:SF3">
    <property type="entry name" value="POLYSACCHARIDE EXPORT PROTEIN GFCE-RELATED"/>
    <property type="match status" value="1"/>
</dbReference>
<keyword evidence="7" id="KW-0732">Signal</keyword>
<proteinExistence type="inferred from homology"/>
<evidence type="ECO:0000256" key="13">
    <source>
        <dbReference type="ARBA" id="ARBA00023237"/>
    </source>
</evidence>
<evidence type="ECO:0000256" key="4">
    <source>
        <dbReference type="ARBA" id="ARBA00022452"/>
    </source>
</evidence>
<evidence type="ECO:0000259" key="18">
    <source>
        <dbReference type="Pfam" id="PF22461"/>
    </source>
</evidence>
<accession>A0ABW7C861</accession>
<dbReference type="Gene3D" id="3.10.560.10">
    <property type="entry name" value="Outer membrane lipoprotein wza domain like"/>
    <property type="match status" value="2"/>
</dbReference>
<dbReference type="Pfam" id="PF10531">
    <property type="entry name" value="SLBB"/>
    <property type="match status" value="1"/>
</dbReference>
<dbReference type="InterPro" id="IPR003715">
    <property type="entry name" value="Poly_export_N"/>
</dbReference>
<keyword evidence="12" id="KW-0564">Palmitate</keyword>
<evidence type="ECO:0000256" key="10">
    <source>
        <dbReference type="ARBA" id="ARBA00023114"/>
    </source>
</evidence>
<keyword evidence="8" id="KW-0625">Polysaccharide transport</keyword>
<protein>
    <submittedName>
        <fullName evidence="19">Polysaccharide biosynthesis/export family protein</fullName>
    </submittedName>
</protein>
<evidence type="ECO:0000256" key="9">
    <source>
        <dbReference type="ARBA" id="ARBA00023065"/>
    </source>
</evidence>
<evidence type="ECO:0000313" key="20">
    <source>
        <dbReference type="Proteomes" id="UP001604335"/>
    </source>
</evidence>
<keyword evidence="20" id="KW-1185">Reference proteome</keyword>
<dbReference type="InterPro" id="IPR019554">
    <property type="entry name" value="Soluble_ligand-bd"/>
</dbReference>
<evidence type="ECO:0000256" key="2">
    <source>
        <dbReference type="ARBA" id="ARBA00009450"/>
    </source>
</evidence>
<dbReference type="Pfam" id="PF22461">
    <property type="entry name" value="SLBB_2"/>
    <property type="match status" value="1"/>
</dbReference>
<keyword evidence="6" id="KW-0812">Transmembrane</keyword>
<evidence type="ECO:0000259" key="16">
    <source>
        <dbReference type="Pfam" id="PF02563"/>
    </source>
</evidence>
<sequence>MSALLQSPRPSSRITALLVSLLGGYCWGSIALPVAAQSLGPFDEPALSAPDGPSSVAAPDSTLNPSANSTSGNSTPDSAPNSATLQPLPRLPLAPTSTATGSVLDPTLQPPIDGYQLDTGDRLQVEIFDVPEFSNRIYLVLVDGTISVPWIGSVRARGLTPQQLANALSQAYRPFVKTPIITVNVLTPRPVRIGVSGEVNRPGSYAIEVSNRDVVPNQLPLQWPDVTRAIVAAGGITPLADIRNIRLRRSDPSGTPQDQTLNLWQLLESGDLSQNILLRDGDMLMIPKASTFSSEEVSRVARASFAPETIGVNVVGEVKAPGLIKLPPNATLNQAVLAAGGFLRPRAISSQVDLIRINPDGSATARRIALDLQAGLNEETNPLLLNNDIVVINTNGVTRITDFLRVLLSPVDNLSNLRRLLAPSVPDFQ</sequence>
<evidence type="ECO:0000256" key="14">
    <source>
        <dbReference type="ARBA" id="ARBA00023288"/>
    </source>
</evidence>
<name>A0ABW7C861_9CYAN</name>
<organism evidence="19 20">
    <name type="scientific">Limnothrix redekei LRLZ20PSL1</name>
    <dbReference type="NCBI Taxonomy" id="3112953"/>
    <lineage>
        <taxon>Bacteria</taxon>
        <taxon>Bacillati</taxon>
        <taxon>Cyanobacteriota</taxon>
        <taxon>Cyanophyceae</taxon>
        <taxon>Pseudanabaenales</taxon>
        <taxon>Pseudanabaenaceae</taxon>
        <taxon>Limnothrix</taxon>
    </lineage>
</organism>
<keyword evidence="4" id="KW-1134">Transmembrane beta strand</keyword>
<evidence type="ECO:0000256" key="1">
    <source>
        <dbReference type="ARBA" id="ARBA00004571"/>
    </source>
</evidence>
<keyword evidence="3" id="KW-0813">Transport</keyword>
<comment type="similarity">
    <text evidence="2">Belongs to the BexD/CtrA/VexA family.</text>
</comment>
<evidence type="ECO:0000313" key="19">
    <source>
        <dbReference type="EMBL" id="MFG3816335.1"/>
    </source>
</evidence>
<feature type="domain" description="Soluble ligand binding" evidence="17">
    <location>
        <begin position="312"/>
        <end position="361"/>
    </location>
</feature>
<dbReference type="InterPro" id="IPR049712">
    <property type="entry name" value="Poly_export"/>
</dbReference>
<keyword evidence="14" id="KW-0449">Lipoprotein</keyword>
<comment type="caution">
    <text evidence="19">The sequence shown here is derived from an EMBL/GenBank/DDBJ whole genome shotgun (WGS) entry which is preliminary data.</text>
</comment>
<dbReference type="PANTHER" id="PTHR33619">
    <property type="entry name" value="POLYSACCHARIDE EXPORT PROTEIN GFCE-RELATED"/>
    <property type="match status" value="1"/>
</dbReference>
<evidence type="ECO:0000256" key="8">
    <source>
        <dbReference type="ARBA" id="ARBA00023047"/>
    </source>
</evidence>
<evidence type="ECO:0000256" key="12">
    <source>
        <dbReference type="ARBA" id="ARBA00023139"/>
    </source>
</evidence>
<reference evidence="20" key="1">
    <citation type="journal article" date="2024" name="Algal Res.">
        <title>Biochemical, toxicological and genomic investigation of a high-biomass producing Limnothrix strain isolated from Italian shallow drinking water reservoir.</title>
        <authorList>
            <person name="Simonazzi M."/>
            <person name="Shishido T.K."/>
            <person name="Delbaje E."/>
            <person name="Wahlsten M."/>
            <person name="Fewer D.P."/>
            <person name="Sivonen K."/>
            <person name="Pezzolesi L."/>
            <person name="Pistocchi R."/>
        </authorList>
    </citation>
    <scope>NUCLEOTIDE SEQUENCE [LARGE SCALE GENOMIC DNA]</scope>
    <source>
        <strain evidence="20">LRLZ20PSL1</strain>
    </source>
</reference>
<evidence type="ECO:0000259" key="17">
    <source>
        <dbReference type="Pfam" id="PF10531"/>
    </source>
</evidence>
<gene>
    <name evidence="19" type="ORF">VPK24_01695</name>
</gene>
<comment type="subcellular location">
    <subcellularLocation>
        <location evidence="1">Cell outer membrane</location>
        <topology evidence="1">Multi-pass membrane protein</topology>
    </subcellularLocation>
</comment>
<evidence type="ECO:0000256" key="15">
    <source>
        <dbReference type="SAM" id="MobiDB-lite"/>
    </source>
</evidence>
<feature type="domain" description="Polysaccharide export protein N-terminal" evidence="16">
    <location>
        <begin position="113"/>
        <end position="185"/>
    </location>
</feature>